<proteinExistence type="inferred from homology"/>
<dbReference type="InterPro" id="IPR036396">
    <property type="entry name" value="Cyt_P450_sf"/>
</dbReference>
<dbReference type="SUPFAM" id="SSF48264">
    <property type="entry name" value="Cytochrome P450"/>
    <property type="match status" value="1"/>
</dbReference>
<dbReference type="Proteomes" id="UP000264141">
    <property type="component" value="Unassembled WGS sequence"/>
</dbReference>
<comment type="caution">
    <text evidence="3">The sequence shown here is derived from an EMBL/GenBank/DDBJ whole genome shotgun (WGS) entry which is preliminary data.</text>
</comment>
<sequence>MPLYHISIFHKRNGPDAVQMRAFIWTKRDIRATIIKTDRSVCFYQSSRNETLAMSMKISPLTTPWRIPSPARPLYRGSDGLWHVTGYPEARAILLGDVVQAGFKAETMQRIPRRWRIEKPVLFQDGEAHREQRRQTARFFTPTAVQERYLPLMQKVASQAVEELNHKRQADLNRLAAHMATGVVAEVVGLTESPLEAMAARLDRILHADLDIAITFSRLPAYLRVQWLIFQFYRKDVKPAIAARRTHPREDVLSHLLAQGASEQSILVECITYGAAGMVTTQEFICVAAWHMLREPALRERFLSGDREARYAILYEILRLEPVVGHLFRRAVSDLTIESEGTQVIIPAGSLIDLHLHEINADARVVGAEPFTFNDARPLEKGVNRAVMGFGNGPHRCVGEYLAMAETEVFLGQVLALPGLHILKEPRLGRNETIQGYELRDFIVGL</sequence>
<name>A0A3D1JD59_9CHLR</name>
<reference evidence="3 4" key="1">
    <citation type="journal article" date="2018" name="Nat. Biotechnol.">
        <title>A standardized bacterial taxonomy based on genome phylogeny substantially revises the tree of life.</title>
        <authorList>
            <person name="Parks D.H."/>
            <person name="Chuvochina M."/>
            <person name="Waite D.W."/>
            <person name="Rinke C."/>
            <person name="Skarshewski A."/>
            <person name="Chaumeil P.A."/>
            <person name="Hugenholtz P."/>
        </authorList>
    </citation>
    <scope>NUCLEOTIDE SEQUENCE [LARGE SCALE GENOMIC DNA]</scope>
    <source>
        <strain evidence="3">UBA8781</strain>
    </source>
</reference>
<evidence type="ECO:0000256" key="2">
    <source>
        <dbReference type="RuleBase" id="RU000461"/>
    </source>
</evidence>
<keyword evidence="2" id="KW-0560">Oxidoreductase</keyword>
<dbReference type="InterPro" id="IPR002397">
    <property type="entry name" value="Cyt_P450_B"/>
</dbReference>
<dbReference type="InterPro" id="IPR001128">
    <property type="entry name" value="Cyt_P450"/>
</dbReference>
<dbReference type="Gene3D" id="1.10.630.10">
    <property type="entry name" value="Cytochrome P450"/>
    <property type="match status" value="1"/>
</dbReference>
<dbReference type="InterPro" id="IPR017972">
    <property type="entry name" value="Cyt_P450_CS"/>
</dbReference>
<gene>
    <name evidence="3" type="ORF">DEQ80_01105</name>
</gene>
<dbReference type="CDD" id="cd00302">
    <property type="entry name" value="cytochrome_P450"/>
    <property type="match status" value="1"/>
</dbReference>
<evidence type="ECO:0000313" key="3">
    <source>
        <dbReference type="EMBL" id="HCE16433.1"/>
    </source>
</evidence>
<dbReference type="Pfam" id="PF00067">
    <property type="entry name" value="p450"/>
    <property type="match status" value="1"/>
</dbReference>
<evidence type="ECO:0000256" key="1">
    <source>
        <dbReference type="ARBA" id="ARBA00010617"/>
    </source>
</evidence>
<dbReference type="PANTHER" id="PTHR46696:SF1">
    <property type="entry name" value="CYTOCHROME P450 YJIB-RELATED"/>
    <property type="match status" value="1"/>
</dbReference>
<accession>A0A3D1JD59</accession>
<keyword evidence="2" id="KW-0503">Monooxygenase</keyword>
<dbReference type="AlphaFoldDB" id="A0A3D1JD59"/>
<comment type="similarity">
    <text evidence="1 2">Belongs to the cytochrome P450 family.</text>
</comment>
<keyword evidence="2" id="KW-0479">Metal-binding</keyword>
<evidence type="ECO:0000313" key="4">
    <source>
        <dbReference type="Proteomes" id="UP000264141"/>
    </source>
</evidence>
<dbReference type="GO" id="GO:0020037">
    <property type="term" value="F:heme binding"/>
    <property type="evidence" value="ECO:0007669"/>
    <property type="project" value="InterPro"/>
</dbReference>
<dbReference type="PRINTS" id="PR00385">
    <property type="entry name" value="P450"/>
</dbReference>
<dbReference type="PROSITE" id="PS00086">
    <property type="entry name" value="CYTOCHROME_P450"/>
    <property type="match status" value="1"/>
</dbReference>
<dbReference type="EMBL" id="DPBP01000005">
    <property type="protein sequence ID" value="HCE16433.1"/>
    <property type="molecule type" value="Genomic_DNA"/>
</dbReference>
<dbReference type="PANTHER" id="PTHR46696">
    <property type="entry name" value="P450, PUTATIVE (EUROFUNG)-RELATED"/>
    <property type="match status" value="1"/>
</dbReference>
<keyword evidence="2" id="KW-0349">Heme</keyword>
<dbReference type="GO" id="GO:0004497">
    <property type="term" value="F:monooxygenase activity"/>
    <property type="evidence" value="ECO:0007669"/>
    <property type="project" value="UniProtKB-KW"/>
</dbReference>
<dbReference type="PRINTS" id="PR00359">
    <property type="entry name" value="BP450"/>
</dbReference>
<protein>
    <submittedName>
        <fullName evidence="3">Cytochrome P450</fullName>
    </submittedName>
</protein>
<organism evidence="3 4">
    <name type="scientific">Anaerolinea thermolimosa</name>
    <dbReference type="NCBI Taxonomy" id="229919"/>
    <lineage>
        <taxon>Bacteria</taxon>
        <taxon>Bacillati</taxon>
        <taxon>Chloroflexota</taxon>
        <taxon>Anaerolineae</taxon>
        <taxon>Anaerolineales</taxon>
        <taxon>Anaerolineaceae</taxon>
        <taxon>Anaerolinea</taxon>
    </lineage>
</organism>
<dbReference type="GO" id="GO:0016705">
    <property type="term" value="F:oxidoreductase activity, acting on paired donors, with incorporation or reduction of molecular oxygen"/>
    <property type="evidence" value="ECO:0007669"/>
    <property type="project" value="InterPro"/>
</dbReference>
<dbReference type="STRING" id="229919.GCA_001050195_03096"/>
<dbReference type="GO" id="GO:0005506">
    <property type="term" value="F:iron ion binding"/>
    <property type="evidence" value="ECO:0007669"/>
    <property type="project" value="InterPro"/>
</dbReference>
<keyword evidence="2" id="KW-0408">Iron</keyword>